<organism evidence="2 3">
    <name type="scientific">Formimonas warabiya</name>
    <dbReference type="NCBI Taxonomy" id="1761012"/>
    <lineage>
        <taxon>Bacteria</taxon>
        <taxon>Bacillati</taxon>
        <taxon>Bacillota</taxon>
        <taxon>Clostridia</taxon>
        <taxon>Eubacteriales</taxon>
        <taxon>Peptococcaceae</taxon>
        <taxon>Candidatus Formimonas</taxon>
    </lineage>
</organism>
<dbReference type="EMBL" id="CP017634">
    <property type="protein sequence ID" value="ATW27001.1"/>
    <property type="molecule type" value="Genomic_DNA"/>
</dbReference>
<dbReference type="AlphaFoldDB" id="A0A3G1KX36"/>
<dbReference type="PANTHER" id="PTHR39179">
    <property type="entry name" value="SPORE COAT PROTEIN I"/>
    <property type="match status" value="1"/>
</dbReference>
<dbReference type="InterPro" id="IPR014255">
    <property type="entry name" value="Spore_coat_CotS"/>
</dbReference>
<reference evidence="2 3" key="1">
    <citation type="submission" date="2016-10" db="EMBL/GenBank/DDBJ databases">
        <title>Complete Genome Sequence of Peptococcaceae strain DCMF.</title>
        <authorList>
            <person name="Edwards R.J."/>
            <person name="Holland S.I."/>
            <person name="Deshpande N.P."/>
            <person name="Wong Y.K."/>
            <person name="Ertan H."/>
            <person name="Manefield M."/>
            <person name="Russell T.L."/>
            <person name="Lee M.J."/>
        </authorList>
    </citation>
    <scope>NUCLEOTIDE SEQUENCE [LARGE SCALE GENOMIC DNA]</scope>
    <source>
        <strain evidence="2 3">DCMF</strain>
    </source>
</reference>
<evidence type="ECO:0000259" key="1">
    <source>
        <dbReference type="Pfam" id="PF01636"/>
    </source>
</evidence>
<gene>
    <name evidence="2" type="ORF">DCMF_21540</name>
</gene>
<proteinExistence type="predicted"/>
<dbReference type="Pfam" id="PF01636">
    <property type="entry name" value="APH"/>
    <property type="match status" value="1"/>
</dbReference>
<dbReference type="NCBIfam" id="TIGR02906">
    <property type="entry name" value="spore_CotS"/>
    <property type="match status" value="1"/>
</dbReference>
<sequence>MFPRNNVRAEKILCYAEPITPGEIFDSRGEENGDMSLCPILCQYGIDPLQIVSHDPVYKIFAQKGNYALKKISTDPARLIFFLAAMDYLWQRGFFRMSKLVKALNGDLFTQSGTDLFFLTEWVEGRYINFSRREELEEAVRLLADLHRLGEGFSPPEACVPRNDIGRWPEKWRKRIADLETMSGLSESQADGFDIIFHRMCGIWLEDAYRALDILESSGYRAYSGEQSQLKPLCHRDFVYHNIIYTGQEGFLIDFEYCVQDSRLTDLARFLRTNWRNHRWERDGVQEILSVYHGRYPLSPTEQRLLPAVLMFPHEVWRAGHRWYFSRQRKKSVYDDLSQQYQCHREKQELLNNFTRGFILPPRS</sequence>
<dbReference type="Gene3D" id="3.90.1200.10">
    <property type="match status" value="1"/>
</dbReference>
<evidence type="ECO:0000313" key="3">
    <source>
        <dbReference type="Proteomes" id="UP000323521"/>
    </source>
</evidence>
<dbReference type="InterPro" id="IPR002575">
    <property type="entry name" value="Aminoglycoside_PTrfase"/>
</dbReference>
<keyword evidence="3" id="KW-1185">Reference proteome</keyword>
<dbReference type="InterPro" id="IPR047175">
    <property type="entry name" value="CotS-like"/>
</dbReference>
<feature type="domain" description="Aminoglycoside phosphotransferase" evidence="1">
    <location>
        <begin position="57"/>
        <end position="282"/>
    </location>
</feature>
<accession>A0A3G1KX36</accession>
<evidence type="ECO:0000313" key="2">
    <source>
        <dbReference type="EMBL" id="ATW27001.1"/>
    </source>
</evidence>
<name>A0A3G1KX36_FORW1</name>
<dbReference type="PANTHER" id="PTHR39179:SF3">
    <property type="entry name" value="COTS-RELATED PROTEIN"/>
    <property type="match status" value="1"/>
</dbReference>
<dbReference type="GO" id="GO:0042601">
    <property type="term" value="C:endospore-forming forespore"/>
    <property type="evidence" value="ECO:0007669"/>
    <property type="project" value="TreeGrafter"/>
</dbReference>
<dbReference type="SUPFAM" id="SSF56112">
    <property type="entry name" value="Protein kinase-like (PK-like)"/>
    <property type="match status" value="1"/>
</dbReference>
<protein>
    <recommendedName>
        <fullName evidence="1">Aminoglycoside phosphotransferase domain-containing protein</fullName>
    </recommendedName>
</protein>
<dbReference type="Gene3D" id="3.30.200.20">
    <property type="entry name" value="Phosphorylase Kinase, domain 1"/>
    <property type="match status" value="1"/>
</dbReference>
<dbReference type="KEGG" id="fwa:DCMF_21540"/>
<dbReference type="InterPro" id="IPR011009">
    <property type="entry name" value="Kinase-like_dom_sf"/>
</dbReference>
<dbReference type="Proteomes" id="UP000323521">
    <property type="component" value="Chromosome"/>
</dbReference>